<accession>A0AA38J286</accession>
<protein>
    <submittedName>
        <fullName evidence="1">Uncharacterized protein</fullName>
    </submittedName>
</protein>
<dbReference type="Proteomes" id="UP001168821">
    <property type="component" value="Unassembled WGS sequence"/>
</dbReference>
<proteinExistence type="predicted"/>
<evidence type="ECO:0000313" key="1">
    <source>
        <dbReference type="EMBL" id="KAJ3663269.1"/>
    </source>
</evidence>
<reference evidence="1" key="1">
    <citation type="journal article" date="2023" name="G3 (Bethesda)">
        <title>Whole genome assemblies of Zophobas morio and Tenebrio molitor.</title>
        <authorList>
            <person name="Kaur S."/>
            <person name="Stinson S.A."/>
            <person name="diCenzo G.C."/>
        </authorList>
    </citation>
    <scope>NUCLEOTIDE SEQUENCE</scope>
    <source>
        <strain evidence="1">QUZm001</strain>
    </source>
</reference>
<evidence type="ECO:0000313" key="2">
    <source>
        <dbReference type="Proteomes" id="UP001168821"/>
    </source>
</evidence>
<keyword evidence="2" id="KW-1185">Reference proteome</keyword>
<dbReference type="EMBL" id="JALNTZ010000002">
    <property type="protein sequence ID" value="KAJ3663269.1"/>
    <property type="molecule type" value="Genomic_DNA"/>
</dbReference>
<dbReference type="AlphaFoldDB" id="A0AA38J286"/>
<name>A0AA38J286_9CUCU</name>
<organism evidence="1 2">
    <name type="scientific">Zophobas morio</name>
    <dbReference type="NCBI Taxonomy" id="2755281"/>
    <lineage>
        <taxon>Eukaryota</taxon>
        <taxon>Metazoa</taxon>
        <taxon>Ecdysozoa</taxon>
        <taxon>Arthropoda</taxon>
        <taxon>Hexapoda</taxon>
        <taxon>Insecta</taxon>
        <taxon>Pterygota</taxon>
        <taxon>Neoptera</taxon>
        <taxon>Endopterygota</taxon>
        <taxon>Coleoptera</taxon>
        <taxon>Polyphaga</taxon>
        <taxon>Cucujiformia</taxon>
        <taxon>Tenebrionidae</taxon>
        <taxon>Zophobas</taxon>
    </lineage>
</organism>
<sequence length="104" mass="11180">MPALPGHLDFSFGFSDLSLSARVRSVSTGRKQPFSGRRGCLCIFPQPPQAGAIDISTGAVLYLLSAPGQAGHAASGVHFIHALTWPTFIRTRNRPTSKMFRGLL</sequence>
<comment type="caution">
    <text evidence="1">The sequence shown here is derived from an EMBL/GenBank/DDBJ whole genome shotgun (WGS) entry which is preliminary data.</text>
</comment>
<gene>
    <name evidence="1" type="ORF">Zmor_007572</name>
</gene>